<evidence type="ECO:0000256" key="1">
    <source>
        <dbReference type="ARBA" id="ARBA00004308"/>
    </source>
</evidence>
<keyword evidence="7" id="KW-0472">Membrane</keyword>
<dbReference type="Proteomes" id="UP000824782">
    <property type="component" value="Unassembled WGS sequence"/>
</dbReference>
<evidence type="ECO:0000313" key="8">
    <source>
        <dbReference type="EMBL" id="KAG8534470.1"/>
    </source>
</evidence>
<proteinExistence type="predicted"/>
<comment type="subcellular location">
    <subcellularLocation>
        <location evidence="2">Cytoplasm</location>
    </subcellularLocation>
    <subcellularLocation>
        <location evidence="1">Endomembrane system</location>
    </subcellularLocation>
</comment>
<dbReference type="GO" id="GO:0046872">
    <property type="term" value="F:metal ion binding"/>
    <property type="evidence" value="ECO:0007669"/>
    <property type="project" value="UniProtKB-KW"/>
</dbReference>
<reference evidence="8" key="1">
    <citation type="thesis" date="2020" institute="ProQuest LLC" country="789 East Eisenhower Parkway, Ann Arbor, MI, USA">
        <title>Comparative Genomics and Chromosome Evolution.</title>
        <authorList>
            <person name="Mudd A.B."/>
        </authorList>
    </citation>
    <scope>NUCLEOTIDE SEQUENCE</scope>
    <source>
        <strain evidence="8">237g6f4</strain>
        <tissue evidence="8">Blood</tissue>
    </source>
</reference>
<dbReference type="AlphaFoldDB" id="A0AAV6YHM8"/>
<keyword evidence="4" id="KW-0479">Metal-binding</keyword>
<evidence type="ECO:0000256" key="6">
    <source>
        <dbReference type="ARBA" id="ARBA00022837"/>
    </source>
</evidence>
<dbReference type="GO" id="GO:0012505">
    <property type="term" value="C:endomembrane system"/>
    <property type="evidence" value="ECO:0007669"/>
    <property type="project" value="UniProtKB-SubCell"/>
</dbReference>
<evidence type="ECO:0008006" key="10">
    <source>
        <dbReference type="Google" id="ProtNLM"/>
    </source>
</evidence>
<accession>A0AAV6YHM8</accession>
<sequence>VWAGAPGGACPWVGRSSLGRGQSWSLSPLSPGFRLNNKLMQVLVARYADTELGIDFDNFVSCLVKLEAMFRFFKGIDPEGSGAAEFNLGEWLTLTMCG</sequence>
<dbReference type="SUPFAM" id="SSF47473">
    <property type="entry name" value="EF-hand"/>
    <property type="match status" value="1"/>
</dbReference>
<dbReference type="GO" id="GO:0110158">
    <property type="term" value="C:calpain complex"/>
    <property type="evidence" value="ECO:0007669"/>
    <property type="project" value="TreeGrafter"/>
</dbReference>
<evidence type="ECO:0000313" key="9">
    <source>
        <dbReference type="Proteomes" id="UP000824782"/>
    </source>
</evidence>
<organism evidence="8 9">
    <name type="scientific">Engystomops pustulosus</name>
    <name type="common">Tungara frog</name>
    <name type="synonym">Physalaemus pustulosus</name>
    <dbReference type="NCBI Taxonomy" id="76066"/>
    <lineage>
        <taxon>Eukaryota</taxon>
        <taxon>Metazoa</taxon>
        <taxon>Chordata</taxon>
        <taxon>Craniata</taxon>
        <taxon>Vertebrata</taxon>
        <taxon>Euteleostomi</taxon>
        <taxon>Amphibia</taxon>
        <taxon>Batrachia</taxon>
        <taxon>Anura</taxon>
        <taxon>Neobatrachia</taxon>
        <taxon>Hyloidea</taxon>
        <taxon>Leptodactylidae</taxon>
        <taxon>Leiuperinae</taxon>
        <taxon>Engystomops</taxon>
    </lineage>
</organism>
<protein>
    <recommendedName>
        <fullName evidence="10">Calpain small subunit 1</fullName>
    </recommendedName>
</protein>
<keyword evidence="9" id="KW-1185">Reference proteome</keyword>
<name>A0AAV6YHM8_ENGPU</name>
<keyword evidence="5" id="KW-0677">Repeat</keyword>
<evidence type="ECO:0000256" key="4">
    <source>
        <dbReference type="ARBA" id="ARBA00022723"/>
    </source>
</evidence>
<dbReference type="EMBL" id="WNYA01105259">
    <property type="protein sequence ID" value="KAG8534470.1"/>
    <property type="molecule type" value="Genomic_DNA"/>
</dbReference>
<dbReference type="PANTHER" id="PTHR46735">
    <property type="entry name" value="CALPAIN, SMALL SUBUNIT 1 A-RELATED"/>
    <property type="match status" value="1"/>
</dbReference>
<dbReference type="Gene3D" id="1.10.238.10">
    <property type="entry name" value="EF-hand"/>
    <property type="match status" value="1"/>
</dbReference>
<comment type="caution">
    <text evidence="8">The sequence shown here is derived from an EMBL/GenBank/DDBJ whole genome shotgun (WGS) entry which is preliminary data.</text>
</comment>
<evidence type="ECO:0000256" key="2">
    <source>
        <dbReference type="ARBA" id="ARBA00004496"/>
    </source>
</evidence>
<keyword evidence="3" id="KW-0963">Cytoplasm</keyword>
<gene>
    <name evidence="8" type="ORF">GDO81_019436</name>
</gene>
<evidence type="ECO:0000256" key="5">
    <source>
        <dbReference type="ARBA" id="ARBA00022737"/>
    </source>
</evidence>
<evidence type="ECO:0000256" key="7">
    <source>
        <dbReference type="ARBA" id="ARBA00023136"/>
    </source>
</evidence>
<dbReference type="InterPro" id="IPR011992">
    <property type="entry name" value="EF-hand-dom_pair"/>
</dbReference>
<feature type="non-terminal residue" evidence="8">
    <location>
        <position position="1"/>
    </location>
</feature>
<evidence type="ECO:0000256" key="3">
    <source>
        <dbReference type="ARBA" id="ARBA00022490"/>
    </source>
</evidence>
<dbReference type="PANTHER" id="PTHR46735:SF3">
    <property type="entry name" value="CALPAIN SMALL SUBUNIT 1-RELATED"/>
    <property type="match status" value="1"/>
</dbReference>
<keyword evidence="6" id="KW-0106">Calcium</keyword>